<dbReference type="PANTHER" id="PTHR42997">
    <property type="entry name" value="HIT FAMILY HYDROLASE"/>
    <property type="match status" value="1"/>
</dbReference>
<dbReference type="PANTHER" id="PTHR42997:SF1">
    <property type="entry name" value="AP-4-A PHOSPHORYLASE"/>
    <property type="match status" value="1"/>
</dbReference>
<organism evidence="5 6">
    <name type="scientific">Enterococcus casseliflavus</name>
    <name type="common">Enterococcus flavescens</name>
    <dbReference type="NCBI Taxonomy" id="37734"/>
    <lineage>
        <taxon>Bacteria</taxon>
        <taxon>Bacillati</taxon>
        <taxon>Bacillota</taxon>
        <taxon>Bacilli</taxon>
        <taxon>Lactobacillales</taxon>
        <taxon>Enterococcaceae</taxon>
        <taxon>Enterococcus</taxon>
    </lineage>
</organism>
<evidence type="ECO:0000313" key="6">
    <source>
        <dbReference type="Proteomes" id="UP000286288"/>
    </source>
</evidence>
<name>A0A415EW61_ENTCA</name>
<dbReference type="InterPro" id="IPR052908">
    <property type="entry name" value="AP-4-A_phosphorylase"/>
</dbReference>
<dbReference type="PRINTS" id="PR00332">
    <property type="entry name" value="HISTRIAD"/>
</dbReference>
<protein>
    <submittedName>
        <fullName evidence="5">HIT family protein</fullName>
    </submittedName>
</protein>
<dbReference type="EMBL" id="QRMZ01000004">
    <property type="protein sequence ID" value="RHK07493.1"/>
    <property type="molecule type" value="Genomic_DNA"/>
</dbReference>
<feature type="domain" description="HIT" evidence="4">
    <location>
        <begin position="1"/>
        <end position="106"/>
    </location>
</feature>
<dbReference type="InterPro" id="IPR001310">
    <property type="entry name" value="Histidine_triad_HIT"/>
</dbReference>
<sequence>MTCIFCTASKHAIIENERFYAIPDKYPVTPGHLLLIPKAHRRDYFALTQEELQDLQALLQEGKAYLLETYRPDGFNIGFNCGEAAGQTVFHCHCHLIPRYQGDVEQPKGGVRGVIPNKQAY</sequence>
<proteinExistence type="predicted"/>
<evidence type="ECO:0000256" key="3">
    <source>
        <dbReference type="PROSITE-ProRule" id="PRU00464"/>
    </source>
</evidence>
<reference evidence="5 6" key="1">
    <citation type="submission" date="2018-08" db="EMBL/GenBank/DDBJ databases">
        <title>A genome reference for cultivated species of the human gut microbiota.</title>
        <authorList>
            <person name="Zou Y."/>
            <person name="Xue W."/>
            <person name="Luo G."/>
        </authorList>
    </citation>
    <scope>NUCLEOTIDE SEQUENCE [LARGE SCALE GENOMIC DNA]</scope>
    <source>
        <strain evidence="5 6">AF48-16</strain>
    </source>
</reference>
<dbReference type="InterPro" id="IPR036265">
    <property type="entry name" value="HIT-like_sf"/>
</dbReference>
<dbReference type="Proteomes" id="UP000286288">
    <property type="component" value="Unassembled WGS sequence"/>
</dbReference>
<feature type="active site" description="Tele-AMP-histidine intermediate" evidence="1">
    <location>
        <position position="93"/>
    </location>
</feature>
<evidence type="ECO:0000256" key="1">
    <source>
        <dbReference type="PIRSR" id="PIRSR601310-1"/>
    </source>
</evidence>
<evidence type="ECO:0000313" key="5">
    <source>
        <dbReference type="EMBL" id="RHK07493.1"/>
    </source>
</evidence>
<accession>A0A415EW61</accession>
<dbReference type="AlphaFoldDB" id="A0A415EW61"/>
<comment type="caution">
    <text evidence="5">The sequence shown here is derived from an EMBL/GenBank/DDBJ whole genome shotgun (WGS) entry which is preliminary data.</text>
</comment>
<dbReference type="Gene3D" id="3.30.428.10">
    <property type="entry name" value="HIT-like"/>
    <property type="match status" value="1"/>
</dbReference>
<evidence type="ECO:0000259" key="4">
    <source>
        <dbReference type="PROSITE" id="PS51084"/>
    </source>
</evidence>
<dbReference type="GO" id="GO:0003824">
    <property type="term" value="F:catalytic activity"/>
    <property type="evidence" value="ECO:0007669"/>
    <property type="project" value="InterPro"/>
</dbReference>
<gene>
    <name evidence="5" type="ORF">DW084_04395</name>
</gene>
<dbReference type="SUPFAM" id="SSF54197">
    <property type="entry name" value="HIT-like"/>
    <property type="match status" value="1"/>
</dbReference>
<evidence type="ECO:0000256" key="2">
    <source>
        <dbReference type="PIRSR" id="PIRSR601310-3"/>
    </source>
</evidence>
<dbReference type="InterPro" id="IPR011146">
    <property type="entry name" value="HIT-like"/>
</dbReference>
<dbReference type="PROSITE" id="PS51084">
    <property type="entry name" value="HIT_2"/>
    <property type="match status" value="1"/>
</dbReference>
<feature type="short sequence motif" description="Histidine triad motif" evidence="2 3">
    <location>
        <begin position="91"/>
        <end position="95"/>
    </location>
</feature>
<dbReference type="RefSeq" id="WP_142437079.1">
    <property type="nucleotide sequence ID" value="NZ_CABGIF010000004.1"/>
</dbReference>
<dbReference type="Pfam" id="PF01230">
    <property type="entry name" value="HIT"/>
    <property type="match status" value="1"/>
</dbReference>